<keyword evidence="2" id="KW-1185">Reference proteome</keyword>
<evidence type="ECO:0000313" key="2">
    <source>
        <dbReference type="Proteomes" id="UP000320055"/>
    </source>
</evidence>
<evidence type="ECO:0000313" key="1">
    <source>
        <dbReference type="EMBL" id="VEP17046.1"/>
    </source>
</evidence>
<dbReference type="RefSeq" id="WP_144866732.1">
    <property type="nucleotide sequence ID" value="NZ_LR213813.1"/>
</dbReference>
<gene>
    <name evidence="1" type="ORF">H1P_530026</name>
</gene>
<organism evidence="1 2">
    <name type="scientific">Hyella patelloides LEGE 07179</name>
    <dbReference type="NCBI Taxonomy" id="945734"/>
    <lineage>
        <taxon>Bacteria</taxon>
        <taxon>Bacillati</taxon>
        <taxon>Cyanobacteriota</taxon>
        <taxon>Cyanophyceae</taxon>
        <taxon>Pleurocapsales</taxon>
        <taxon>Hyellaceae</taxon>
        <taxon>Hyella</taxon>
    </lineage>
</organism>
<dbReference type="EMBL" id="CAACVJ010000479">
    <property type="protein sequence ID" value="VEP17046.1"/>
    <property type="molecule type" value="Genomic_DNA"/>
</dbReference>
<proteinExistence type="predicted"/>
<name>A0A563W042_9CYAN</name>
<accession>A0A563W042</accession>
<reference evidence="1 2" key="1">
    <citation type="submission" date="2019-01" db="EMBL/GenBank/DDBJ databases">
        <authorList>
            <person name="Brito A."/>
        </authorList>
    </citation>
    <scope>NUCLEOTIDE SEQUENCE [LARGE SCALE GENOMIC DNA]</scope>
    <source>
        <strain evidence="1">1</strain>
    </source>
</reference>
<sequence length="219" mass="25320">MEEFLSILVDANAEQRADLLSEVLEYGEMGINFLIESLKYPELIVRAKAYQLLQDIESEQAQKAIFKGLLFNPGDKIYCLQKSSICFTDSSYLLCERETSAKVLTTYQDYKNQDFKIINFEESASIITHIPYYINLEEAKLATESLHRQTMSKFGITCFTLYDDNNSEDIKQWCANYSINYQNIVHLQIGQDRKFGINEWLGNNDLNISDRSNFYLSGT</sequence>
<dbReference type="Proteomes" id="UP000320055">
    <property type="component" value="Unassembled WGS sequence"/>
</dbReference>
<protein>
    <submittedName>
        <fullName evidence="1">Uncharacterized protein</fullName>
    </submittedName>
</protein>
<dbReference type="AlphaFoldDB" id="A0A563W042"/>